<sequence>MAFRLVFVATLLTLVAISSTEGRGIPMFGARQRMNDQAQQGEQRPTDWDDVIIPGQPNVNMCPSHMQSDCHYDPCAGMSCESVERSICMTERCNGCRPKFFTVTMGSQMVMTWNDVTYKCDV</sequence>
<feature type="signal peptide" evidence="1">
    <location>
        <begin position="1"/>
        <end position="22"/>
    </location>
</feature>
<proteinExistence type="predicted"/>
<evidence type="ECO:0000313" key="2">
    <source>
        <dbReference type="EMBL" id="GAV01470.1"/>
    </source>
</evidence>
<keyword evidence="3" id="KW-1185">Reference proteome</keyword>
<reference evidence="2 3" key="1">
    <citation type="journal article" date="2016" name="Nat. Commun.">
        <title>Extremotolerant tardigrade genome and improved radiotolerance of human cultured cells by tardigrade-unique protein.</title>
        <authorList>
            <person name="Hashimoto T."/>
            <person name="Horikawa D.D."/>
            <person name="Saito Y."/>
            <person name="Kuwahara H."/>
            <person name="Kozuka-Hata H."/>
            <person name="Shin-I T."/>
            <person name="Minakuchi Y."/>
            <person name="Ohishi K."/>
            <person name="Motoyama A."/>
            <person name="Aizu T."/>
            <person name="Enomoto A."/>
            <person name="Kondo K."/>
            <person name="Tanaka S."/>
            <person name="Hara Y."/>
            <person name="Koshikawa S."/>
            <person name="Sagara H."/>
            <person name="Miura T."/>
            <person name="Yokobori S."/>
            <person name="Miyagawa K."/>
            <person name="Suzuki Y."/>
            <person name="Kubo T."/>
            <person name="Oyama M."/>
            <person name="Kohara Y."/>
            <person name="Fujiyama A."/>
            <person name="Arakawa K."/>
            <person name="Katayama T."/>
            <person name="Toyoda A."/>
            <person name="Kunieda T."/>
        </authorList>
    </citation>
    <scope>NUCLEOTIDE SEQUENCE [LARGE SCALE GENOMIC DNA]</scope>
    <source>
        <strain evidence="2 3">YOKOZUNA-1</strain>
    </source>
</reference>
<comment type="caution">
    <text evidence="2">The sequence shown here is derived from an EMBL/GenBank/DDBJ whole genome shotgun (WGS) entry which is preliminary data.</text>
</comment>
<accession>A0A1D1VIP3</accession>
<feature type="chain" id="PRO_5008898456" evidence="1">
    <location>
        <begin position="23"/>
        <end position="122"/>
    </location>
</feature>
<dbReference type="AlphaFoldDB" id="A0A1D1VIP3"/>
<evidence type="ECO:0000313" key="3">
    <source>
        <dbReference type="Proteomes" id="UP000186922"/>
    </source>
</evidence>
<evidence type="ECO:0000256" key="1">
    <source>
        <dbReference type="SAM" id="SignalP"/>
    </source>
</evidence>
<keyword evidence="1" id="KW-0732">Signal</keyword>
<gene>
    <name evidence="2" type="primary">RvY_12178-2</name>
    <name evidence="2" type="synonym">RvY_12178.2</name>
    <name evidence="2" type="ORF">RvY_12178</name>
</gene>
<dbReference type="Proteomes" id="UP000186922">
    <property type="component" value="Unassembled WGS sequence"/>
</dbReference>
<name>A0A1D1VIP3_RAMVA</name>
<dbReference type="EMBL" id="BDGG01000007">
    <property type="protein sequence ID" value="GAV01470.1"/>
    <property type="molecule type" value="Genomic_DNA"/>
</dbReference>
<protein>
    <submittedName>
        <fullName evidence="2">Uncharacterized protein</fullName>
    </submittedName>
</protein>
<organism evidence="2 3">
    <name type="scientific">Ramazzottius varieornatus</name>
    <name type="common">Water bear</name>
    <name type="synonym">Tardigrade</name>
    <dbReference type="NCBI Taxonomy" id="947166"/>
    <lineage>
        <taxon>Eukaryota</taxon>
        <taxon>Metazoa</taxon>
        <taxon>Ecdysozoa</taxon>
        <taxon>Tardigrada</taxon>
        <taxon>Eutardigrada</taxon>
        <taxon>Parachela</taxon>
        <taxon>Hypsibioidea</taxon>
        <taxon>Ramazzottiidae</taxon>
        <taxon>Ramazzottius</taxon>
    </lineage>
</organism>